<gene>
    <name evidence="1" type="ORF">GDO86_015077</name>
</gene>
<dbReference type="Proteomes" id="UP000812440">
    <property type="component" value="Chromosome 8_10"/>
</dbReference>
<accession>A0A8T2JZK5</accession>
<proteinExistence type="predicted"/>
<dbReference type="EMBL" id="JAACNH010000003">
    <property type="protein sequence ID" value="KAG8447831.1"/>
    <property type="molecule type" value="Genomic_DNA"/>
</dbReference>
<organism evidence="1 2">
    <name type="scientific">Hymenochirus boettgeri</name>
    <name type="common">Congo dwarf clawed frog</name>
    <dbReference type="NCBI Taxonomy" id="247094"/>
    <lineage>
        <taxon>Eukaryota</taxon>
        <taxon>Metazoa</taxon>
        <taxon>Chordata</taxon>
        <taxon>Craniata</taxon>
        <taxon>Vertebrata</taxon>
        <taxon>Euteleostomi</taxon>
        <taxon>Amphibia</taxon>
        <taxon>Batrachia</taxon>
        <taxon>Anura</taxon>
        <taxon>Pipoidea</taxon>
        <taxon>Pipidae</taxon>
        <taxon>Pipinae</taxon>
        <taxon>Hymenochirus</taxon>
    </lineage>
</organism>
<keyword evidence="2" id="KW-1185">Reference proteome</keyword>
<evidence type="ECO:0000313" key="1">
    <source>
        <dbReference type="EMBL" id="KAG8447831.1"/>
    </source>
</evidence>
<evidence type="ECO:0000313" key="2">
    <source>
        <dbReference type="Proteomes" id="UP000812440"/>
    </source>
</evidence>
<comment type="caution">
    <text evidence="1">The sequence shown here is derived from an EMBL/GenBank/DDBJ whole genome shotgun (WGS) entry which is preliminary data.</text>
</comment>
<reference evidence="1" key="1">
    <citation type="thesis" date="2020" institute="ProQuest LLC" country="789 East Eisenhower Parkway, Ann Arbor, MI, USA">
        <title>Comparative Genomics and Chromosome Evolution.</title>
        <authorList>
            <person name="Mudd A.B."/>
        </authorList>
    </citation>
    <scope>NUCLEOTIDE SEQUENCE</scope>
    <source>
        <strain evidence="1">Female2</strain>
        <tissue evidence="1">Blood</tissue>
    </source>
</reference>
<protein>
    <submittedName>
        <fullName evidence="1">Uncharacterized protein</fullName>
    </submittedName>
</protein>
<sequence length="83" mass="9319">MCLIPARSCCAVISATVALTRNLYIYVSLVGRRCHGSDRICLKEMCTWNGYSLFLCVCKQECLFCCEMPSITEFVLIKPGLTK</sequence>
<dbReference type="AlphaFoldDB" id="A0A8T2JZK5"/>
<name>A0A8T2JZK5_9PIPI</name>